<proteinExistence type="predicted"/>
<keyword evidence="2" id="KW-0472">Membrane</keyword>
<dbReference type="Proteomes" id="UP000319383">
    <property type="component" value="Chromosome"/>
</dbReference>
<evidence type="ECO:0000313" key="3">
    <source>
        <dbReference type="EMBL" id="QDU43585.1"/>
    </source>
</evidence>
<reference evidence="3 4" key="1">
    <citation type="submission" date="2019-02" db="EMBL/GenBank/DDBJ databases">
        <title>Deep-cultivation of Planctomycetes and their phenomic and genomic characterization uncovers novel biology.</title>
        <authorList>
            <person name="Wiegand S."/>
            <person name="Jogler M."/>
            <person name="Boedeker C."/>
            <person name="Pinto D."/>
            <person name="Vollmers J."/>
            <person name="Rivas-Marin E."/>
            <person name="Kohn T."/>
            <person name="Peeters S.H."/>
            <person name="Heuer A."/>
            <person name="Rast P."/>
            <person name="Oberbeckmann S."/>
            <person name="Bunk B."/>
            <person name="Jeske O."/>
            <person name="Meyerdierks A."/>
            <person name="Storesund J.E."/>
            <person name="Kallscheuer N."/>
            <person name="Luecker S."/>
            <person name="Lage O.M."/>
            <person name="Pohl T."/>
            <person name="Merkel B.J."/>
            <person name="Hornburger P."/>
            <person name="Mueller R.-W."/>
            <person name="Bruemmer F."/>
            <person name="Labrenz M."/>
            <person name="Spormann A.M."/>
            <person name="Op den Camp H."/>
            <person name="Overmann J."/>
            <person name="Amann R."/>
            <person name="Jetten M.S.M."/>
            <person name="Mascher T."/>
            <person name="Medema M.H."/>
            <person name="Devos D.P."/>
            <person name="Kaster A.-K."/>
            <person name="Ovreas L."/>
            <person name="Rohde M."/>
            <person name="Galperin M.Y."/>
            <person name="Jogler C."/>
        </authorList>
    </citation>
    <scope>NUCLEOTIDE SEQUENCE [LARGE SCALE GENOMIC DNA]</scope>
    <source>
        <strain evidence="3 4">Mal52</strain>
    </source>
</reference>
<keyword evidence="2" id="KW-1133">Transmembrane helix</keyword>
<name>A0A517ZMD5_9PLAN</name>
<evidence type="ECO:0000313" key="4">
    <source>
        <dbReference type="Proteomes" id="UP000319383"/>
    </source>
</evidence>
<keyword evidence="4" id="KW-1185">Reference proteome</keyword>
<evidence type="ECO:0000256" key="1">
    <source>
        <dbReference type="SAM" id="MobiDB-lite"/>
    </source>
</evidence>
<feature type="region of interest" description="Disordered" evidence="1">
    <location>
        <begin position="84"/>
        <end position="111"/>
    </location>
</feature>
<dbReference type="KEGG" id="sdyn:Mal52_20610"/>
<organism evidence="3 4">
    <name type="scientific">Symmachiella dynata</name>
    <dbReference type="NCBI Taxonomy" id="2527995"/>
    <lineage>
        <taxon>Bacteria</taxon>
        <taxon>Pseudomonadati</taxon>
        <taxon>Planctomycetota</taxon>
        <taxon>Planctomycetia</taxon>
        <taxon>Planctomycetales</taxon>
        <taxon>Planctomycetaceae</taxon>
        <taxon>Symmachiella</taxon>
    </lineage>
</organism>
<dbReference type="AlphaFoldDB" id="A0A517ZMD5"/>
<feature type="transmembrane region" description="Helical" evidence="2">
    <location>
        <begin position="53"/>
        <end position="77"/>
    </location>
</feature>
<keyword evidence="2" id="KW-0812">Transmembrane</keyword>
<sequence length="111" mass="12423">MFIKFIKILCMSLWLAGFVLLGMSYATFSKTHGLSDQTANENNSAVTKNTEQAQLQAIGGVSAILSGALVGLLTTLWGNKYRRRRDRSRVSSNADHLAMQYRRPSRRRQSS</sequence>
<gene>
    <name evidence="3" type="ORF">Mal52_20610</name>
</gene>
<evidence type="ECO:0000256" key="2">
    <source>
        <dbReference type="SAM" id="Phobius"/>
    </source>
</evidence>
<dbReference type="EMBL" id="CP036276">
    <property type="protein sequence ID" value="QDU43585.1"/>
    <property type="molecule type" value="Genomic_DNA"/>
</dbReference>
<accession>A0A517ZMD5</accession>
<protein>
    <submittedName>
        <fullName evidence="3">Uncharacterized protein</fullName>
    </submittedName>
</protein>